<keyword evidence="3 6" id="KW-1133">Transmembrane helix</keyword>
<evidence type="ECO:0000256" key="4">
    <source>
        <dbReference type="ARBA" id="ARBA00023136"/>
    </source>
</evidence>
<dbReference type="Gene3D" id="1.20.58.340">
    <property type="entry name" value="Magnesium transport protein CorA, transmembrane region"/>
    <property type="match status" value="1"/>
</dbReference>
<feature type="compositionally biased region" description="Acidic residues" evidence="5">
    <location>
        <begin position="678"/>
        <end position="693"/>
    </location>
</feature>
<evidence type="ECO:0000256" key="5">
    <source>
        <dbReference type="SAM" id="MobiDB-lite"/>
    </source>
</evidence>
<feature type="region of interest" description="Disordered" evidence="5">
    <location>
        <begin position="876"/>
        <end position="901"/>
    </location>
</feature>
<reference evidence="7 8" key="1">
    <citation type="submission" date="2024-06" db="EMBL/GenBank/DDBJ databases">
        <title>Complete genome of Phlyctema vagabunda strain 19-DSS-EL-015.</title>
        <authorList>
            <person name="Fiorenzani C."/>
        </authorList>
    </citation>
    <scope>NUCLEOTIDE SEQUENCE [LARGE SCALE GENOMIC DNA]</scope>
    <source>
        <strain evidence="7 8">19-DSS-EL-015</strain>
    </source>
</reference>
<feature type="compositionally biased region" description="Basic residues" evidence="5">
    <location>
        <begin position="116"/>
        <end position="136"/>
    </location>
</feature>
<dbReference type="Pfam" id="PF12796">
    <property type="entry name" value="Ank_2"/>
    <property type="match status" value="1"/>
</dbReference>
<feature type="region of interest" description="Disordered" evidence="5">
    <location>
        <begin position="669"/>
        <end position="693"/>
    </location>
</feature>
<dbReference type="PANTHER" id="PTHR47685">
    <property type="entry name" value="MAGNESIUM TRANSPORT PROTEIN CORA"/>
    <property type="match status" value="1"/>
</dbReference>
<name>A0ABR4PUT4_9HELO</name>
<evidence type="ECO:0000256" key="3">
    <source>
        <dbReference type="ARBA" id="ARBA00022989"/>
    </source>
</evidence>
<evidence type="ECO:0000256" key="2">
    <source>
        <dbReference type="ARBA" id="ARBA00022692"/>
    </source>
</evidence>
<proteinExistence type="predicted"/>
<dbReference type="SUPFAM" id="SSF48403">
    <property type="entry name" value="Ankyrin repeat"/>
    <property type="match status" value="1"/>
</dbReference>
<dbReference type="Gene3D" id="1.25.40.20">
    <property type="entry name" value="Ankyrin repeat-containing domain"/>
    <property type="match status" value="1"/>
</dbReference>
<dbReference type="InterPro" id="IPR050829">
    <property type="entry name" value="CorA_MIT"/>
</dbReference>
<keyword evidence="2 6" id="KW-0812">Transmembrane</keyword>
<dbReference type="InterPro" id="IPR002110">
    <property type="entry name" value="Ankyrin_rpt"/>
</dbReference>
<evidence type="ECO:0000313" key="8">
    <source>
        <dbReference type="Proteomes" id="UP001629113"/>
    </source>
</evidence>
<dbReference type="InterPro" id="IPR036770">
    <property type="entry name" value="Ankyrin_rpt-contain_sf"/>
</dbReference>
<evidence type="ECO:0000256" key="6">
    <source>
        <dbReference type="SAM" id="Phobius"/>
    </source>
</evidence>
<protein>
    <recommendedName>
        <fullName evidence="9">Ankyrin repeat protein</fullName>
    </recommendedName>
</protein>
<comment type="subcellular location">
    <subcellularLocation>
        <location evidence="1">Membrane</location>
        <topology evidence="1">Multi-pass membrane protein</topology>
    </subcellularLocation>
</comment>
<evidence type="ECO:0000313" key="7">
    <source>
        <dbReference type="EMBL" id="KAL3426968.1"/>
    </source>
</evidence>
<evidence type="ECO:0000256" key="1">
    <source>
        <dbReference type="ARBA" id="ARBA00004141"/>
    </source>
</evidence>
<keyword evidence="4 6" id="KW-0472">Membrane</keyword>
<gene>
    <name evidence="7" type="ORF">PVAG01_00477</name>
</gene>
<accession>A0ABR4PUT4</accession>
<feature type="region of interest" description="Disordered" evidence="5">
    <location>
        <begin position="88"/>
        <end position="136"/>
    </location>
</feature>
<feature type="transmembrane region" description="Helical" evidence="6">
    <location>
        <begin position="970"/>
        <end position="990"/>
    </location>
</feature>
<feature type="compositionally biased region" description="Polar residues" evidence="5">
    <location>
        <begin position="89"/>
        <end position="110"/>
    </location>
</feature>
<feature type="transmembrane region" description="Helical" evidence="6">
    <location>
        <begin position="1010"/>
        <end position="1030"/>
    </location>
</feature>
<feature type="compositionally biased region" description="Polar residues" evidence="5">
    <location>
        <begin position="32"/>
        <end position="55"/>
    </location>
</feature>
<feature type="region of interest" description="Disordered" evidence="5">
    <location>
        <begin position="1"/>
        <end position="60"/>
    </location>
</feature>
<comment type="caution">
    <text evidence="7">The sequence shown here is derived from an EMBL/GenBank/DDBJ whole genome shotgun (WGS) entry which is preliminary data.</text>
</comment>
<dbReference type="Proteomes" id="UP001629113">
    <property type="component" value="Unassembled WGS sequence"/>
</dbReference>
<feature type="region of interest" description="Disordered" evidence="5">
    <location>
        <begin position="306"/>
        <end position="347"/>
    </location>
</feature>
<dbReference type="InterPro" id="IPR002523">
    <property type="entry name" value="MgTranspt_CorA/ZnTranspt_ZntB"/>
</dbReference>
<dbReference type="Pfam" id="PF01544">
    <property type="entry name" value="CorA"/>
    <property type="match status" value="1"/>
</dbReference>
<feature type="region of interest" description="Disordered" evidence="5">
    <location>
        <begin position="438"/>
        <end position="472"/>
    </location>
</feature>
<feature type="compositionally biased region" description="Polar residues" evidence="5">
    <location>
        <begin position="1"/>
        <end position="17"/>
    </location>
</feature>
<organism evidence="7 8">
    <name type="scientific">Phlyctema vagabunda</name>
    <dbReference type="NCBI Taxonomy" id="108571"/>
    <lineage>
        <taxon>Eukaryota</taxon>
        <taxon>Fungi</taxon>
        <taxon>Dikarya</taxon>
        <taxon>Ascomycota</taxon>
        <taxon>Pezizomycotina</taxon>
        <taxon>Leotiomycetes</taxon>
        <taxon>Helotiales</taxon>
        <taxon>Dermateaceae</taxon>
        <taxon>Phlyctema</taxon>
    </lineage>
</organism>
<dbReference type="PANTHER" id="PTHR47685:SF1">
    <property type="entry name" value="MAGNESIUM TRANSPORT PROTEIN CORA"/>
    <property type="match status" value="1"/>
</dbReference>
<dbReference type="InterPro" id="IPR045863">
    <property type="entry name" value="CorA_TM1_TM2"/>
</dbReference>
<evidence type="ECO:0008006" key="9">
    <source>
        <dbReference type="Google" id="ProtNLM"/>
    </source>
</evidence>
<dbReference type="EMBL" id="JBFCZG010000001">
    <property type="protein sequence ID" value="KAL3426968.1"/>
    <property type="molecule type" value="Genomic_DNA"/>
</dbReference>
<keyword evidence="8" id="KW-1185">Reference proteome</keyword>
<dbReference type="SUPFAM" id="SSF144083">
    <property type="entry name" value="Magnesium transport protein CorA, transmembrane region"/>
    <property type="match status" value="1"/>
</dbReference>
<feature type="compositionally biased region" description="Basic and acidic residues" evidence="5">
    <location>
        <begin position="316"/>
        <end position="334"/>
    </location>
</feature>
<sequence length="1081" mass="122512">MNSSRVTYATVAASPSTRDGELYGSGPLAYSVNRQNSMGSTVSSDRRTSNYSLGNLPQRMSPLRQSISANSAPSSRQLSPRPSILRALSPTSASSITTRQDSPAGNNSDIPLQANKPKRRTRTPRRAPVRESKKKGPLITAILDQDFSRVTSLIQNGEDIRGQGDEYDKPLQTAALVGNEEILGYLLSFEGLDINSRDSRSRTAMFAAKSRGNDQIVKFLRDKGARLLSSEEERIASRELNQWLRCESLAQPRDQGAVDAVQPFQPEAPITSEPEEHIVEGEGLSPELQPSHSELNPVDGNVASELEAGSLKRIKDKQNEANEKRRYRQKKGEWIKGPPKSPEQAPWEEILPQEPRYPGFGFKASIVEFDFSDQGGHRIISPTPTVDDLIYGRGPDKILKEKYLPFQGSCRWYHLPANHLGWVKDLITKIYEKRSKEEKRKKDKLFSQEPFSTGEMEHANPTSLDPGPQARALRPQCRSVTLDRLGATKISTVIEFRMPFIHWETKTNQKEMHQVMGKIRLGRTHDNNHYIQSQHIIPEIKAIVQKPEWSKNEKLLVAYLYNDPPLHPRKTLDQFYYHMLENTQSRDEDQAINRYFQKTRNRNSCESVAEEQCLYFEANDTLPGFFASLSPSGQSICGPHNGRQVCQLNPRTSASPKYTGLVELSPAKEDATTIETRGDEEESEEGEYEDNEDEIEAHTSMVDQLWMWILDENTIITSFPQNWKHDEDDPQHEADKMDVLQNIYSHLSLQSRMPLESVYDLAHLIVAKCLATFCTQSTPYNKHPKRILDVYESAVAAVTDNETKLFIAFDEKSKASRETIGMDVQKHLPEDLYSIDAEIKQLREVKDIQDELHILSVLLENQKSVCENAKDTLNRNDSIDSLSRPPTVKKRETIDSSPAPAGKYSSLNHFGRLCSMIDEQDKRRKAIEWQAEQANKALNHLLDLKQKQANVSEARSARLTSESTKQQGNIMVLFTLVTIIFAPLSLMATMFGVDIVEYPDNLHMEYVLRYMFAVSAAVTIPLIGLVIYTTRLTIRKIWIKINRWWRNGWGSLSAIMPRLKFKKSTDKQERGSGGDEEKALG</sequence>